<evidence type="ECO:0000256" key="1">
    <source>
        <dbReference type="SAM" id="MobiDB-lite"/>
    </source>
</evidence>
<dbReference type="AlphaFoldDB" id="A0A7S3V1V3"/>
<proteinExistence type="predicted"/>
<accession>A0A7S3V1V3</accession>
<sequence length="324" mass="37247">MEKEQDMQLVERLSHELYKVQESLGEAKQDRRRHDRAGAEGSDQFSTIDMIAVMLLQRLHILRKSGEGKDEYLNSLHSMHAELRELWKSDFGKLPFPDNPFVNAEPSDYLNESSESEKLDDELETAEPVITFANVGKIAAAQLLKVDDHLKNQRKKDQLMKQIVDVVDIDAVTAWINGDTEGSKKPIDRKTKKKKRKAKNRNMNFQSQQHSSTQNEIIENMKQEGSEPFSAKGDEQELDTTGENCQDDGVNQNEGYLEWIEEIAKQIDEPTAVRAAVLVEEFDRSRWMYDFKRANEIEAELESMNLVIADSGKFTYCQLDQTKM</sequence>
<feature type="compositionally biased region" description="Polar residues" evidence="1">
    <location>
        <begin position="205"/>
        <end position="217"/>
    </location>
</feature>
<evidence type="ECO:0000313" key="2">
    <source>
        <dbReference type="EMBL" id="CAE0446063.1"/>
    </source>
</evidence>
<gene>
    <name evidence="2" type="ORF">ASTO00021_LOCUS16070</name>
</gene>
<name>A0A7S3V1V3_9STRA</name>
<dbReference type="EMBL" id="HBIN01020986">
    <property type="protein sequence ID" value="CAE0446063.1"/>
    <property type="molecule type" value="Transcribed_RNA"/>
</dbReference>
<organism evidence="2">
    <name type="scientific">Aplanochytrium stocchinoi</name>
    <dbReference type="NCBI Taxonomy" id="215587"/>
    <lineage>
        <taxon>Eukaryota</taxon>
        <taxon>Sar</taxon>
        <taxon>Stramenopiles</taxon>
        <taxon>Bigyra</taxon>
        <taxon>Labyrinthulomycetes</taxon>
        <taxon>Thraustochytrida</taxon>
        <taxon>Thraustochytriidae</taxon>
        <taxon>Aplanochytrium</taxon>
    </lineage>
</organism>
<reference evidence="2" key="1">
    <citation type="submission" date="2021-01" db="EMBL/GenBank/DDBJ databases">
        <authorList>
            <person name="Corre E."/>
            <person name="Pelletier E."/>
            <person name="Niang G."/>
            <person name="Scheremetjew M."/>
            <person name="Finn R."/>
            <person name="Kale V."/>
            <person name="Holt S."/>
            <person name="Cochrane G."/>
            <person name="Meng A."/>
            <person name="Brown T."/>
            <person name="Cohen L."/>
        </authorList>
    </citation>
    <scope>NUCLEOTIDE SEQUENCE</scope>
    <source>
        <strain evidence="2">GSBS06</strain>
    </source>
</reference>
<protein>
    <submittedName>
        <fullName evidence="2">Uncharacterized protein</fullName>
    </submittedName>
</protein>
<feature type="compositionally biased region" description="Basic residues" evidence="1">
    <location>
        <begin position="190"/>
        <end position="200"/>
    </location>
</feature>
<feature type="region of interest" description="Disordered" evidence="1">
    <location>
        <begin position="178"/>
        <end position="250"/>
    </location>
</feature>
<feature type="compositionally biased region" description="Polar residues" evidence="1">
    <location>
        <begin position="239"/>
        <end position="250"/>
    </location>
</feature>
<feature type="region of interest" description="Disordered" evidence="1">
    <location>
        <begin position="21"/>
        <end position="41"/>
    </location>
</feature>